<dbReference type="SUPFAM" id="SSF53850">
    <property type="entry name" value="Periplasmic binding protein-like II"/>
    <property type="match status" value="1"/>
</dbReference>
<comment type="similarity">
    <text evidence="2">Belongs to the NlpA lipoprotein family.</text>
</comment>
<sequence>MVKSFLFDSSLSFKVFVSFYLFIIFELIFFNKGFFMNIFKRIICITAIVLGFFNLLDAKHHKEKKEDHKITRELKVGANPVPHAQILQSVVDDLKKKGIKLVIVSFTDYVLPNLALNDGSLNANYFQHRPYLDRFNLDRKMHLVGLANIHVEPLRFYSQKITDIKNLKKGSVIAVPNDPANQGRALILLHKQGLIALKDPSNLYATEFDIVKNPYNIKIKPLEAALLPKVLGDVDGAIVTGNYALQAKLTGALFSEDKDSPYANLIAAREDNAQDEAIKALIEALQSEKTRKFILDTYKGAIIPAF</sequence>
<reference evidence="8 9" key="1">
    <citation type="journal article" date="2009" name="J. Bacteriol.">
        <title>The complete genome sequence of Helicobacter pylori strain G27.</title>
        <authorList>
            <person name="Baltrus D.A."/>
            <person name="Amieva M.R."/>
            <person name="Covacci A."/>
            <person name="Lowe T.M."/>
            <person name="Merrell D.S."/>
            <person name="Ottemann K.M."/>
            <person name="Stein M."/>
            <person name="Salama N.R."/>
            <person name="Guillemin K."/>
        </authorList>
    </citation>
    <scope>NUCLEOTIDE SEQUENCE [LARGE SCALE GENOMIC DNA]</scope>
    <source>
        <strain evidence="8 9">G27</strain>
    </source>
</reference>
<evidence type="ECO:0000256" key="4">
    <source>
        <dbReference type="ARBA" id="ARBA00023136"/>
    </source>
</evidence>
<dbReference type="CDD" id="cd13597">
    <property type="entry name" value="PBP2_lipoprotein_Tp32"/>
    <property type="match status" value="1"/>
</dbReference>
<feature type="transmembrane region" description="Helical" evidence="7">
    <location>
        <begin position="12"/>
        <end position="32"/>
    </location>
</feature>
<evidence type="ECO:0000256" key="6">
    <source>
        <dbReference type="ARBA" id="ARBA00023288"/>
    </source>
</evidence>
<protein>
    <submittedName>
        <fullName evidence="8">Putative outer membrane lipoprotein</fullName>
    </submittedName>
</protein>
<dbReference type="AlphaFoldDB" id="B5Z9J4"/>
<keyword evidence="3" id="KW-0732">Signal</keyword>
<keyword evidence="7" id="KW-1133">Transmembrane helix</keyword>
<dbReference type="EMBL" id="CP001173">
    <property type="protein sequence ID" value="ACI28243.1"/>
    <property type="molecule type" value="Genomic_DNA"/>
</dbReference>
<dbReference type="HOGENOM" id="CLU_067080_0_0_7"/>
<dbReference type="Proteomes" id="UP000001735">
    <property type="component" value="Chromosome"/>
</dbReference>
<evidence type="ECO:0000256" key="3">
    <source>
        <dbReference type="ARBA" id="ARBA00022729"/>
    </source>
</evidence>
<dbReference type="PANTHER" id="PTHR30429:SF0">
    <property type="entry name" value="METHIONINE-BINDING LIPOPROTEIN METQ"/>
    <property type="match status" value="1"/>
</dbReference>
<keyword evidence="6 8" id="KW-0449">Lipoprotein</keyword>
<evidence type="ECO:0000256" key="7">
    <source>
        <dbReference type="SAM" id="Phobius"/>
    </source>
</evidence>
<dbReference type="GO" id="GO:0016020">
    <property type="term" value="C:membrane"/>
    <property type="evidence" value="ECO:0007669"/>
    <property type="project" value="UniProtKB-SubCell"/>
</dbReference>
<evidence type="ECO:0000313" key="9">
    <source>
        <dbReference type="Proteomes" id="UP000001735"/>
    </source>
</evidence>
<name>B5Z9J4_HELPG</name>
<keyword evidence="5" id="KW-0564">Palmitate</keyword>
<evidence type="ECO:0000256" key="1">
    <source>
        <dbReference type="ARBA" id="ARBA00004635"/>
    </source>
</evidence>
<feature type="transmembrane region" description="Helical" evidence="7">
    <location>
        <begin position="38"/>
        <end position="56"/>
    </location>
</feature>
<evidence type="ECO:0000256" key="2">
    <source>
        <dbReference type="ARBA" id="ARBA00008973"/>
    </source>
</evidence>
<keyword evidence="4 7" id="KW-0472">Membrane</keyword>
<dbReference type="PIRSF" id="PIRSF002854">
    <property type="entry name" value="MetQ"/>
    <property type="match status" value="1"/>
</dbReference>
<comment type="subcellular location">
    <subcellularLocation>
        <location evidence="1">Membrane</location>
        <topology evidence="1">Lipid-anchor</topology>
    </subcellularLocation>
</comment>
<gene>
    <name evidence="8" type="ordered locus">HPG27_1501</name>
</gene>
<dbReference type="InterPro" id="IPR004872">
    <property type="entry name" value="Lipoprotein_NlpA"/>
</dbReference>
<evidence type="ECO:0000256" key="5">
    <source>
        <dbReference type="ARBA" id="ARBA00023139"/>
    </source>
</evidence>
<dbReference type="Pfam" id="PF03180">
    <property type="entry name" value="Lipoprotein_9"/>
    <property type="match status" value="1"/>
</dbReference>
<dbReference type="Gene3D" id="3.40.190.10">
    <property type="entry name" value="Periplasmic binding protein-like II"/>
    <property type="match status" value="2"/>
</dbReference>
<proteinExistence type="inferred from homology"/>
<keyword evidence="9" id="KW-1185">Reference proteome</keyword>
<dbReference type="KEGG" id="hpg:HPG27_1501"/>
<keyword evidence="7" id="KW-0812">Transmembrane</keyword>
<dbReference type="PANTHER" id="PTHR30429">
    <property type="entry name" value="D-METHIONINE-BINDING LIPOPROTEIN METQ"/>
    <property type="match status" value="1"/>
</dbReference>
<organism evidence="8 9">
    <name type="scientific">Helicobacter pylori (strain G27)</name>
    <dbReference type="NCBI Taxonomy" id="563041"/>
    <lineage>
        <taxon>Bacteria</taxon>
        <taxon>Pseudomonadati</taxon>
        <taxon>Campylobacterota</taxon>
        <taxon>Epsilonproteobacteria</taxon>
        <taxon>Campylobacterales</taxon>
        <taxon>Helicobacteraceae</taxon>
        <taxon>Helicobacter</taxon>
    </lineage>
</organism>
<evidence type="ECO:0000313" key="8">
    <source>
        <dbReference type="EMBL" id="ACI28243.1"/>
    </source>
</evidence>
<dbReference type="SMR" id="B5Z9J4"/>
<accession>B5Z9J4</accession>